<dbReference type="RefSeq" id="XP_002959785.1">
    <property type="nucleotide sequence ID" value="XM_002959739.1"/>
</dbReference>
<reference evidence="2 3" key="1">
    <citation type="journal article" date="2010" name="Science">
        <title>Genomic analysis of organismal complexity in the multicellular green alga Volvox carteri.</title>
        <authorList>
            <person name="Prochnik S.E."/>
            <person name="Umen J."/>
            <person name="Nedelcu A.M."/>
            <person name="Hallmann A."/>
            <person name="Miller S.M."/>
            <person name="Nishii I."/>
            <person name="Ferris P."/>
            <person name="Kuo A."/>
            <person name="Mitros T."/>
            <person name="Fritz-Laylin L.K."/>
            <person name="Hellsten U."/>
            <person name="Chapman J."/>
            <person name="Simakov O."/>
            <person name="Rensing S.A."/>
            <person name="Terry A."/>
            <person name="Pangilinan J."/>
            <person name="Kapitonov V."/>
            <person name="Jurka J."/>
            <person name="Salamov A."/>
            <person name="Shapiro H."/>
            <person name="Schmutz J."/>
            <person name="Grimwood J."/>
            <person name="Lindquist E."/>
            <person name="Lucas S."/>
            <person name="Grigoriev I.V."/>
            <person name="Schmitt R."/>
            <person name="Kirk D."/>
            <person name="Rokhsar D.S."/>
        </authorList>
    </citation>
    <scope>NUCLEOTIDE SEQUENCE [LARGE SCALE GENOMIC DNA]</scope>
    <source>
        <strain evidence="2">Eve</strain>
        <strain evidence="3">f. Nagariensis / Eve</strain>
    </source>
</reference>
<evidence type="ECO:0000313" key="3">
    <source>
        <dbReference type="Proteomes" id="UP000001058"/>
    </source>
</evidence>
<dbReference type="EMBL" id="GL378361">
    <property type="protein sequence ID" value="EFJ44892.1"/>
    <property type="molecule type" value="Genomic_DNA"/>
</dbReference>
<name>D8U677_VOLCA</name>
<dbReference type="KEGG" id="vcn:VOLCADRAFT_101307"/>
<evidence type="ECO:0000313" key="1">
    <source>
        <dbReference type="EMBL" id="EFJ39150.1"/>
    </source>
</evidence>
<sequence length="146" mass="16868">MVQSASSSFNFFANLVSDKFSSRSDFGITTVEVEDGGEVTTIRRSQEQILNIIKYATMEVLVCAEEIIRKYRRSVLEYAIYHREHGKHDTFKQYIHLVACHCLTHTNFLAPNVDYPQVSFYHDEQPFRLDALTGIVDDREVEEEGI</sequence>
<protein>
    <submittedName>
        <fullName evidence="2">Uncharacterized protein</fullName>
    </submittedName>
</protein>
<dbReference type="RefSeq" id="XP_002954175.1">
    <property type="nucleotide sequence ID" value="XM_002954129.1"/>
</dbReference>
<dbReference type="KEGG" id="vcn:VOLCADRAFT_94953"/>
<accession>D8U677</accession>
<dbReference type="GeneID" id="9617333"/>
<dbReference type="AlphaFoldDB" id="D8U677"/>
<dbReference type="OrthoDB" id="532241at2759"/>
<dbReference type="GeneID" id="9614741"/>
<proteinExistence type="predicted"/>
<dbReference type="EMBL" id="GL378945">
    <property type="protein sequence ID" value="EFJ39150.1"/>
    <property type="molecule type" value="Genomic_DNA"/>
</dbReference>
<gene>
    <name evidence="1" type="ORF">VOLCADRAFT_101307</name>
    <name evidence="2" type="ORF">VOLCADRAFT_94953</name>
</gene>
<dbReference type="InParanoid" id="D8U677"/>
<dbReference type="Proteomes" id="UP000001058">
    <property type="component" value="Unassembled WGS sequence"/>
</dbReference>
<evidence type="ECO:0000313" key="2">
    <source>
        <dbReference type="EMBL" id="EFJ44892.1"/>
    </source>
</evidence>
<organism evidence="3">
    <name type="scientific">Volvox carteri f. nagariensis</name>
    <dbReference type="NCBI Taxonomy" id="3068"/>
    <lineage>
        <taxon>Eukaryota</taxon>
        <taxon>Viridiplantae</taxon>
        <taxon>Chlorophyta</taxon>
        <taxon>core chlorophytes</taxon>
        <taxon>Chlorophyceae</taxon>
        <taxon>CS clade</taxon>
        <taxon>Chlamydomonadales</taxon>
        <taxon>Volvocaceae</taxon>
        <taxon>Volvox</taxon>
    </lineage>
</organism>
<keyword evidence="3" id="KW-1185">Reference proteome</keyword>